<evidence type="ECO:0000313" key="2">
    <source>
        <dbReference type="EnsemblFungi" id="CEF73581"/>
    </source>
</evidence>
<dbReference type="EMBL" id="HG970332">
    <property type="protein sequence ID" value="CEF73581.1"/>
    <property type="molecule type" value="Genomic_DNA"/>
</dbReference>
<name>A0A0E0RQQ6_GIBZE</name>
<keyword evidence="3" id="KW-1185">Reference proteome</keyword>
<dbReference type="Proteomes" id="UP000070720">
    <property type="component" value="Chromosome 1"/>
</dbReference>
<proteinExistence type="predicted"/>
<reference evidence="1 3" key="4">
    <citation type="journal article" date="2015" name="BMC Genomics">
        <title>The completed genome sequence of the pathogenic ascomycete fungus Fusarium graminearum.</title>
        <authorList>
            <person name="King R."/>
            <person name="Urban M."/>
            <person name="Hammond-Kosack M.C."/>
            <person name="Hassani-Pak K."/>
            <person name="Hammond-Kosack K.E."/>
        </authorList>
    </citation>
    <scope>NUCLEOTIDE SEQUENCE [LARGE SCALE GENOMIC DNA]</scope>
    <source>
        <strain evidence="3">ATCC MYA-4620 / CBS 123657 / FGSC 9075 / NRRL 31084 / PH-1</strain>
        <strain evidence="1">PH-1</strain>
    </source>
</reference>
<reference evidence="2" key="5">
    <citation type="submission" date="2017-01" db="UniProtKB">
        <authorList>
            <consortium name="EnsemblFungi"/>
        </authorList>
    </citation>
    <scope>IDENTIFICATION</scope>
    <source>
        <strain evidence="2">PH-1 / ATCC MYA-4620 / FGSC 9075 / NRRL 31084</strain>
    </source>
</reference>
<evidence type="ECO:0000313" key="1">
    <source>
        <dbReference type="EMBL" id="CEF73581.1"/>
    </source>
</evidence>
<sequence length="70" mass="7750">MYLADTTEPRHDQAELEKCTCRVGGMYNLLVCSEIKIQLSGHETAPSYANSLVWLDSRDALTPASHDKAP</sequence>
<dbReference type="AlphaFoldDB" id="A0A0E0RQQ6"/>
<protein>
    <submittedName>
        <fullName evidence="1">Chromosome 1, complete genome</fullName>
    </submittedName>
</protein>
<reference evidence="2 3" key="2">
    <citation type="journal article" date="2010" name="Nature">
        <title>Comparative genomics reveals mobile pathogenicity chromosomes in Fusarium.</title>
        <authorList>
            <person name="Ma L.J."/>
            <person name="van der Does H.C."/>
            <person name="Borkovich K.A."/>
            <person name="Coleman J.J."/>
            <person name="Daboussi M.J."/>
            <person name="Di Pietro A."/>
            <person name="Dufresne M."/>
            <person name="Freitag M."/>
            <person name="Grabherr M."/>
            <person name="Henrissat B."/>
            <person name="Houterman P.M."/>
            <person name="Kang S."/>
            <person name="Shim W.B."/>
            <person name="Woloshuk C."/>
            <person name="Xie X."/>
            <person name="Xu J.R."/>
            <person name="Antoniw J."/>
            <person name="Baker S.E."/>
            <person name="Bluhm B.H."/>
            <person name="Breakspear A."/>
            <person name="Brown D.W."/>
            <person name="Butchko R.A."/>
            <person name="Chapman S."/>
            <person name="Coulson R."/>
            <person name="Coutinho P.M."/>
            <person name="Danchin E.G."/>
            <person name="Diener A."/>
            <person name="Gale L.R."/>
            <person name="Gardiner D.M."/>
            <person name="Goff S."/>
            <person name="Hammond-Kosack K.E."/>
            <person name="Hilburn K."/>
            <person name="Hua-Van A."/>
            <person name="Jonkers W."/>
            <person name="Kazan K."/>
            <person name="Kodira C.D."/>
            <person name="Koehrsen M."/>
            <person name="Kumar L."/>
            <person name="Lee Y.H."/>
            <person name="Li L."/>
            <person name="Manners J.M."/>
            <person name="Miranda-Saavedra D."/>
            <person name="Mukherjee M."/>
            <person name="Park G."/>
            <person name="Park J."/>
            <person name="Park S.Y."/>
            <person name="Proctor R.H."/>
            <person name="Regev A."/>
            <person name="Ruiz-Roldan M.C."/>
            <person name="Sain D."/>
            <person name="Sakthikumar S."/>
            <person name="Sykes S."/>
            <person name="Schwartz D.C."/>
            <person name="Turgeon B.G."/>
            <person name="Wapinski I."/>
            <person name="Yoder O."/>
            <person name="Young S."/>
            <person name="Zeng Q."/>
            <person name="Zhou S."/>
            <person name="Galagan J."/>
            <person name="Cuomo C.A."/>
            <person name="Kistler H.C."/>
            <person name="Rep M."/>
        </authorList>
    </citation>
    <scope>GENOME REANNOTATION</scope>
    <source>
        <strain evidence="3">ATCC MYA-4620 / CBS 123657 / FGSC 9075 / NRRL 31084 / PH-1</strain>
        <strain evidence="2">PH-1 / ATCC MYA-4620 / FGSC 9075 / NRRL 31084</strain>
    </source>
</reference>
<gene>
    <name evidence="1" type="ORF">FGRAMPH1_01T03551</name>
</gene>
<reference evidence="2 3" key="1">
    <citation type="journal article" date="2007" name="Science">
        <title>The Fusarium graminearum genome reveals a link between localized polymorphism and pathogen specialization.</title>
        <authorList>
            <person name="Cuomo C.A."/>
            <person name="Gueldener U."/>
            <person name="Xu J.-R."/>
            <person name="Trail F."/>
            <person name="Turgeon B.G."/>
            <person name="Di Pietro A."/>
            <person name="Walton J.D."/>
            <person name="Ma L.-J."/>
            <person name="Baker S.E."/>
            <person name="Rep M."/>
            <person name="Adam G."/>
            <person name="Antoniw J."/>
            <person name="Baldwin T."/>
            <person name="Calvo S.E."/>
            <person name="Chang Y.-L."/>
            <person name="DeCaprio D."/>
            <person name="Gale L.R."/>
            <person name="Gnerre S."/>
            <person name="Goswami R.S."/>
            <person name="Hammond-Kosack K."/>
            <person name="Harris L.J."/>
            <person name="Hilburn K."/>
            <person name="Kennell J.C."/>
            <person name="Kroken S."/>
            <person name="Magnuson J.K."/>
            <person name="Mannhaupt G."/>
            <person name="Mauceli E.W."/>
            <person name="Mewes H.-W."/>
            <person name="Mitterbauer R."/>
            <person name="Muehlbauer G."/>
            <person name="Muensterkoetter M."/>
            <person name="Nelson D."/>
            <person name="O'Donnell K."/>
            <person name="Ouellet T."/>
            <person name="Qi W."/>
            <person name="Quesneville H."/>
            <person name="Roncero M.I.G."/>
            <person name="Seong K.-Y."/>
            <person name="Tetko I.V."/>
            <person name="Urban M."/>
            <person name="Waalwijk C."/>
            <person name="Ward T.J."/>
            <person name="Yao J."/>
            <person name="Birren B.W."/>
            <person name="Kistler H.C."/>
        </authorList>
    </citation>
    <scope>NUCLEOTIDE SEQUENCE [LARGE SCALE GENOMIC DNA]</scope>
    <source>
        <strain evidence="3">ATCC MYA-4620 / CBS 123657 / FGSC 9075 / NRRL 31084 / PH-1</strain>
        <strain evidence="2">PH-1 / ATCC MYA-4620 / FGSC 9075 / NRRL 31084</strain>
    </source>
</reference>
<reference key="3">
    <citation type="submission" date="2014-02" db="EMBL/GenBank/DDBJ databases">
        <title>A revised Fusarium graminearum genomic reference sequence using whole shotgun re-sequencing.</title>
        <authorList>
            <person name="King R."/>
            <person name="Urban M."/>
            <person name="Hassani-Pak K."/>
            <person name="Hammond-Kosack K."/>
        </authorList>
    </citation>
    <scope>NUCLEOTIDE SEQUENCE</scope>
    <source>
        <strain>PH-1</strain>
    </source>
</reference>
<evidence type="ECO:0000313" key="3">
    <source>
        <dbReference type="Proteomes" id="UP000070720"/>
    </source>
</evidence>
<accession>A0A0E0RQQ6</accession>
<dbReference type="InParanoid" id="A0A0E0RQQ6"/>
<dbReference type="VEuPathDB" id="FungiDB:FGRAMPH1_01G03551"/>
<organism evidence="2">
    <name type="scientific">Gibberella zeae (strain ATCC MYA-4620 / CBS 123657 / FGSC 9075 / NRRL 31084 / PH-1)</name>
    <name type="common">Wheat head blight fungus</name>
    <name type="synonym">Fusarium graminearum</name>
    <dbReference type="NCBI Taxonomy" id="229533"/>
    <lineage>
        <taxon>Eukaryota</taxon>
        <taxon>Fungi</taxon>
        <taxon>Dikarya</taxon>
        <taxon>Ascomycota</taxon>
        <taxon>Pezizomycotina</taxon>
        <taxon>Sordariomycetes</taxon>
        <taxon>Hypocreomycetidae</taxon>
        <taxon>Hypocreales</taxon>
        <taxon>Nectriaceae</taxon>
        <taxon>Fusarium</taxon>
    </lineage>
</organism>
<dbReference type="EnsemblFungi" id="CEF73581">
    <property type="protein sequence ID" value="CEF73581"/>
    <property type="gene ID" value="FGRRES_20043"/>
</dbReference>